<reference evidence="2" key="1">
    <citation type="submission" date="2023-01" db="EMBL/GenBank/DDBJ databases">
        <title>Metagenome sequencing of chrysophaentin producing Chrysophaeum taylorii.</title>
        <authorList>
            <person name="Davison J."/>
            <person name="Bewley C."/>
        </authorList>
    </citation>
    <scope>NUCLEOTIDE SEQUENCE</scope>
    <source>
        <strain evidence="2">NIES-1699</strain>
    </source>
</reference>
<proteinExistence type="predicted"/>
<feature type="region of interest" description="Disordered" evidence="1">
    <location>
        <begin position="72"/>
        <end position="99"/>
    </location>
</feature>
<evidence type="ECO:0000313" key="3">
    <source>
        <dbReference type="Proteomes" id="UP001230188"/>
    </source>
</evidence>
<keyword evidence="3" id="KW-1185">Reference proteome</keyword>
<dbReference type="AlphaFoldDB" id="A0AAD7ULF6"/>
<dbReference type="EMBL" id="JAQMWT010000142">
    <property type="protein sequence ID" value="KAJ8609329.1"/>
    <property type="molecule type" value="Genomic_DNA"/>
</dbReference>
<sequence>MPAQSAAGVPPWAQRLAGISSGGDVAPRVQQVAGTGGDWLYAAATSGGWEIEEVGDASTLIAAVRRDNEERRLVRSRHRRRPRVEDEEEDDDDQDEDEDLDSKLNAYDLWITTLSGERHHDTLAIAPVLLDLLHNEASTNSKVLLAKLAARIGAGEDLVTCFAPLFTDDAVGRWLCDPTNSASFVRVLFKLPEDGDDEALWVTGALREPGHTRRGAPLPNKYPSWNVGEWDIRDLKQAIALTSHRPCDTPPRLAIHRA</sequence>
<dbReference type="Proteomes" id="UP001230188">
    <property type="component" value="Unassembled WGS sequence"/>
</dbReference>
<gene>
    <name evidence="2" type="ORF">CTAYLR_009119</name>
</gene>
<organism evidence="2 3">
    <name type="scientific">Chrysophaeum taylorii</name>
    <dbReference type="NCBI Taxonomy" id="2483200"/>
    <lineage>
        <taxon>Eukaryota</taxon>
        <taxon>Sar</taxon>
        <taxon>Stramenopiles</taxon>
        <taxon>Ochrophyta</taxon>
        <taxon>Pelagophyceae</taxon>
        <taxon>Pelagomonadales</taxon>
        <taxon>Pelagomonadaceae</taxon>
        <taxon>Chrysophaeum</taxon>
    </lineage>
</organism>
<evidence type="ECO:0000256" key="1">
    <source>
        <dbReference type="SAM" id="MobiDB-lite"/>
    </source>
</evidence>
<feature type="compositionally biased region" description="Acidic residues" evidence="1">
    <location>
        <begin position="85"/>
        <end position="99"/>
    </location>
</feature>
<name>A0AAD7ULF6_9STRA</name>
<evidence type="ECO:0000313" key="2">
    <source>
        <dbReference type="EMBL" id="KAJ8609329.1"/>
    </source>
</evidence>
<protein>
    <submittedName>
        <fullName evidence="2">Uncharacterized protein</fullName>
    </submittedName>
</protein>
<accession>A0AAD7ULF6</accession>
<comment type="caution">
    <text evidence="2">The sequence shown here is derived from an EMBL/GenBank/DDBJ whole genome shotgun (WGS) entry which is preliminary data.</text>
</comment>